<proteinExistence type="predicted"/>
<dbReference type="EMBL" id="SUNI01000010">
    <property type="protein sequence ID" value="TJZ91375.1"/>
    <property type="molecule type" value="Genomic_DNA"/>
</dbReference>
<dbReference type="PROSITE" id="PS50110">
    <property type="entry name" value="RESPONSE_REGULATORY"/>
    <property type="match status" value="1"/>
</dbReference>
<evidence type="ECO:0000259" key="4">
    <source>
        <dbReference type="PROSITE" id="PS50043"/>
    </source>
</evidence>
<dbReference type="AlphaFoldDB" id="A0A4U0R8M6"/>
<protein>
    <submittedName>
        <fullName evidence="6">Response regulator transcription factor</fullName>
    </submittedName>
</protein>
<dbReference type="CDD" id="cd17535">
    <property type="entry name" value="REC_NarL-like"/>
    <property type="match status" value="1"/>
</dbReference>
<dbReference type="PANTHER" id="PTHR45566">
    <property type="entry name" value="HTH-TYPE TRANSCRIPTIONAL REGULATOR YHJB-RELATED"/>
    <property type="match status" value="1"/>
</dbReference>
<name>A0A4U0R8M6_9RHOB</name>
<evidence type="ECO:0000256" key="3">
    <source>
        <dbReference type="PROSITE-ProRule" id="PRU00169"/>
    </source>
</evidence>
<dbReference type="PRINTS" id="PR00038">
    <property type="entry name" value="HTHLUXR"/>
</dbReference>
<evidence type="ECO:0000256" key="1">
    <source>
        <dbReference type="ARBA" id="ARBA00022553"/>
    </source>
</evidence>
<dbReference type="SMART" id="SM00421">
    <property type="entry name" value="HTH_LUXR"/>
    <property type="match status" value="1"/>
</dbReference>
<dbReference type="InterPro" id="IPR016032">
    <property type="entry name" value="Sig_transdc_resp-reg_C-effctor"/>
</dbReference>
<dbReference type="SUPFAM" id="SSF46894">
    <property type="entry name" value="C-terminal effector domain of the bipartite response regulators"/>
    <property type="match status" value="1"/>
</dbReference>
<dbReference type="GO" id="GO:0003677">
    <property type="term" value="F:DNA binding"/>
    <property type="evidence" value="ECO:0007669"/>
    <property type="project" value="UniProtKB-KW"/>
</dbReference>
<dbReference type="SMART" id="SM00448">
    <property type="entry name" value="REC"/>
    <property type="match status" value="1"/>
</dbReference>
<dbReference type="GO" id="GO:0006355">
    <property type="term" value="P:regulation of DNA-templated transcription"/>
    <property type="evidence" value="ECO:0007669"/>
    <property type="project" value="InterPro"/>
</dbReference>
<dbReference type="OrthoDB" id="3679796at2"/>
<accession>A0A4U0R8M6</accession>
<dbReference type="CDD" id="cd06170">
    <property type="entry name" value="LuxR_C_like"/>
    <property type="match status" value="1"/>
</dbReference>
<dbReference type="InterPro" id="IPR001789">
    <property type="entry name" value="Sig_transdc_resp-reg_receiver"/>
</dbReference>
<feature type="domain" description="HTH luxR-type" evidence="4">
    <location>
        <begin position="134"/>
        <end position="199"/>
    </location>
</feature>
<dbReference type="RefSeq" id="WP_136886215.1">
    <property type="nucleotide sequence ID" value="NZ_SUNI01000010.1"/>
</dbReference>
<dbReference type="SUPFAM" id="SSF52172">
    <property type="entry name" value="CheY-like"/>
    <property type="match status" value="1"/>
</dbReference>
<dbReference type="InterPro" id="IPR051015">
    <property type="entry name" value="EvgA-like"/>
</dbReference>
<dbReference type="InterPro" id="IPR058245">
    <property type="entry name" value="NreC/VraR/RcsB-like_REC"/>
</dbReference>
<evidence type="ECO:0000313" key="6">
    <source>
        <dbReference type="EMBL" id="TJZ91375.1"/>
    </source>
</evidence>
<dbReference type="Proteomes" id="UP000309747">
    <property type="component" value="Unassembled WGS sequence"/>
</dbReference>
<dbReference type="InterPro" id="IPR000792">
    <property type="entry name" value="Tscrpt_reg_LuxR_C"/>
</dbReference>
<evidence type="ECO:0000256" key="2">
    <source>
        <dbReference type="ARBA" id="ARBA00023125"/>
    </source>
</evidence>
<dbReference type="PANTHER" id="PTHR45566:SF2">
    <property type="entry name" value="NARL SUBFAMILY"/>
    <property type="match status" value="1"/>
</dbReference>
<evidence type="ECO:0000259" key="5">
    <source>
        <dbReference type="PROSITE" id="PS50110"/>
    </source>
</evidence>
<dbReference type="InterPro" id="IPR036388">
    <property type="entry name" value="WH-like_DNA-bd_sf"/>
</dbReference>
<organism evidence="6 7">
    <name type="scientific">Paracoccus gahaiensis</name>
    <dbReference type="NCBI Taxonomy" id="1706839"/>
    <lineage>
        <taxon>Bacteria</taxon>
        <taxon>Pseudomonadati</taxon>
        <taxon>Pseudomonadota</taxon>
        <taxon>Alphaproteobacteria</taxon>
        <taxon>Rhodobacterales</taxon>
        <taxon>Paracoccaceae</taxon>
        <taxon>Paracoccus</taxon>
    </lineage>
</organism>
<reference evidence="6 7" key="1">
    <citation type="submission" date="2019-04" db="EMBL/GenBank/DDBJ databases">
        <authorList>
            <person name="Li J."/>
        </authorList>
    </citation>
    <scope>NUCLEOTIDE SEQUENCE [LARGE SCALE GENOMIC DNA]</scope>
    <source>
        <strain evidence="6 7">KCTC 42687</strain>
    </source>
</reference>
<gene>
    <name evidence="6" type="ORF">FA743_11285</name>
</gene>
<keyword evidence="1 3" id="KW-0597">Phosphoprotein</keyword>
<dbReference type="Pfam" id="PF00072">
    <property type="entry name" value="Response_reg"/>
    <property type="match status" value="1"/>
</dbReference>
<keyword evidence="2" id="KW-0238">DNA-binding</keyword>
<sequence>MNILLADDHALVREALASLLRIDGAYEISEVETLGGALTTLEAEPDKFDLVLLDYDMPGMNGLEGLVRMRTAFPHVPVAMLTGSVSATLAKQALSAGAAGFLPKTFSARGLAAAIAFIRTGSVFAPCDLMMENTAPSASKLTKREADVLTGLRQGKSNKEIARDLDLQEVTIKLHVKTLCRKLGAKNRTQAVLLAGEDLG</sequence>
<dbReference type="PROSITE" id="PS50043">
    <property type="entry name" value="HTH_LUXR_2"/>
    <property type="match status" value="1"/>
</dbReference>
<evidence type="ECO:0000313" key="7">
    <source>
        <dbReference type="Proteomes" id="UP000309747"/>
    </source>
</evidence>
<dbReference type="InterPro" id="IPR011006">
    <property type="entry name" value="CheY-like_superfamily"/>
</dbReference>
<comment type="caution">
    <text evidence="6">The sequence shown here is derived from an EMBL/GenBank/DDBJ whole genome shotgun (WGS) entry which is preliminary data.</text>
</comment>
<dbReference type="Gene3D" id="3.40.50.2300">
    <property type="match status" value="1"/>
</dbReference>
<feature type="domain" description="Response regulatory" evidence="5">
    <location>
        <begin position="2"/>
        <end position="119"/>
    </location>
</feature>
<dbReference type="Pfam" id="PF00196">
    <property type="entry name" value="GerE"/>
    <property type="match status" value="1"/>
</dbReference>
<dbReference type="GO" id="GO:0000160">
    <property type="term" value="P:phosphorelay signal transduction system"/>
    <property type="evidence" value="ECO:0007669"/>
    <property type="project" value="InterPro"/>
</dbReference>
<keyword evidence="7" id="KW-1185">Reference proteome</keyword>
<dbReference type="Gene3D" id="1.10.10.10">
    <property type="entry name" value="Winged helix-like DNA-binding domain superfamily/Winged helix DNA-binding domain"/>
    <property type="match status" value="1"/>
</dbReference>
<feature type="modified residue" description="4-aspartylphosphate" evidence="3">
    <location>
        <position position="54"/>
    </location>
</feature>